<reference evidence="2 3" key="1">
    <citation type="submission" date="2019-09" db="EMBL/GenBank/DDBJ databases">
        <title>Draft genome of the ectomycorrhizal ascomycete Sphaerosporella brunnea.</title>
        <authorList>
            <consortium name="DOE Joint Genome Institute"/>
            <person name="Benucci G.M."/>
            <person name="Marozzi G."/>
            <person name="Antonielli L."/>
            <person name="Sanchez S."/>
            <person name="Marco P."/>
            <person name="Wang X."/>
            <person name="Falini L.B."/>
            <person name="Barry K."/>
            <person name="Haridas S."/>
            <person name="Lipzen A."/>
            <person name="Labutti K."/>
            <person name="Grigoriev I.V."/>
            <person name="Murat C."/>
            <person name="Martin F."/>
            <person name="Albertini E."/>
            <person name="Donnini D."/>
            <person name="Bonito G."/>
        </authorList>
    </citation>
    <scope>NUCLEOTIDE SEQUENCE [LARGE SCALE GENOMIC DNA]</scope>
    <source>
        <strain evidence="2 3">Sb_GMNB300</strain>
    </source>
</reference>
<evidence type="ECO:0000256" key="1">
    <source>
        <dbReference type="SAM" id="MobiDB-lite"/>
    </source>
</evidence>
<dbReference type="AlphaFoldDB" id="A0A5J5F7J1"/>
<feature type="region of interest" description="Disordered" evidence="1">
    <location>
        <begin position="24"/>
        <end position="52"/>
    </location>
</feature>
<feature type="region of interest" description="Disordered" evidence="1">
    <location>
        <begin position="173"/>
        <end position="205"/>
    </location>
</feature>
<dbReference type="Proteomes" id="UP000326924">
    <property type="component" value="Unassembled WGS sequence"/>
</dbReference>
<dbReference type="InParanoid" id="A0A5J5F7J1"/>
<proteinExistence type="predicted"/>
<sequence>MAWKEGTLKETAHSSIADNCIALSSAPPTGVDPPQKTKHRPNSPARYRCNTRRPCTTSIDSLQRNQAQSAASKISTSKPNHLTGTRELHPELAAGTAQDYLRYASTKEYQPSPLIIQHAIDVATLIRVCLKHTNIKLLVFMHNVHQPQGAHIKYEKGLSTACCITGKQQASPKAKKAPAARGKAVITSPPSTGTSDPNMNPITRKYRLGECGGGG</sequence>
<protein>
    <submittedName>
        <fullName evidence="2">Uncharacterized protein</fullName>
    </submittedName>
</protein>
<keyword evidence="3" id="KW-1185">Reference proteome</keyword>
<accession>A0A5J5F7J1</accession>
<feature type="compositionally biased region" description="Polar residues" evidence="1">
    <location>
        <begin position="188"/>
        <end position="201"/>
    </location>
</feature>
<dbReference type="EMBL" id="VXIS01000019">
    <property type="protein sequence ID" value="KAA8912886.1"/>
    <property type="molecule type" value="Genomic_DNA"/>
</dbReference>
<name>A0A5J5F7J1_9PEZI</name>
<evidence type="ECO:0000313" key="2">
    <source>
        <dbReference type="EMBL" id="KAA8912886.1"/>
    </source>
</evidence>
<organism evidence="2 3">
    <name type="scientific">Sphaerosporella brunnea</name>
    <dbReference type="NCBI Taxonomy" id="1250544"/>
    <lineage>
        <taxon>Eukaryota</taxon>
        <taxon>Fungi</taxon>
        <taxon>Dikarya</taxon>
        <taxon>Ascomycota</taxon>
        <taxon>Pezizomycotina</taxon>
        <taxon>Pezizomycetes</taxon>
        <taxon>Pezizales</taxon>
        <taxon>Pyronemataceae</taxon>
        <taxon>Sphaerosporella</taxon>
    </lineage>
</organism>
<gene>
    <name evidence="2" type="ORF">FN846DRAFT_886986</name>
</gene>
<evidence type="ECO:0000313" key="3">
    <source>
        <dbReference type="Proteomes" id="UP000326924"/>
    </source>
</evidence>
<comment type="caution">
    <text evidence="2">The sequence shown here is derived from an EMBL/GenBank/DDBJ whole genome shotgun (WGS) entry which is preliminary data.</text>
</comment>